<accession>A0ABR6WQ22</accession>
<keyword evidence="1" id="KW-0479">Metal-binding</keyword>
<dbReference type="Pfam" id="PF12724">
    <property type="entry name" value="Flavodoxin_5"/>
    <property type="match status" value="1"/>
</dbReference>
<dbReference type="InterPro" id="IPR017900">
    <property type="entry name" value="4Fe4S_Fe_S_CS"/>
</dbReference>
<dbReference type="NCBIfam" id="NF038196">
    <property type="entry name" value="ferrodoxin_EFR1"/>
    <property type="match status" value="1"/>
</dbReference>
<proteinExistence type="predicted"/>
<evidence type="ECO:0000256" key="1">
    <source>
        <dbReference type="ARBA" id="ARBA00022723"/>
    </source>
</evidence>
<evidence type="ECO:0000313" key="7">
    <source>
        <dbReference type="Proteomes" id="UP000653358"/>
    </source>
</evidence>
<keyword evidence="3" id="KW-0411">Iron-sulfur</keyword>
<dbReference type="Proteomes" id="UP000653358">
    <property type="component" value="Unassembled WGS sequence"/>
</dbReference>
<dbReference type="PROSITE" id="PS50902">
    <property type="entry name" value="FLAVODOXIN_LIKE"/>
    <property type="match status" value="1"/>
</dbReference>
<keyword evidence="7" id="KW-1185">Reference proteome</keyword>
<dbReference type="Gene3D" id="3.40.50.360">
    <property type="match status" value="1"/>
</dbReference>
<dbReference type="PROSITE" id="PS00198">
    <property type="entry name" value="4FE4S_FER_1"/>
    <property type="match status" value="1"/>
</dbReference>
<dbReference type="SUPFAM" id="SSF54862">
    <property type="entry name" value="4Fe-4S ferredoxins"/>
    <property type="match status" value="1"/>
</dbReference>
<comment type="caution">
    <text evidence="6">The sequence shown here is derived from an EMBL/GenBank/DDBJ whole genome shotgun (WGS) entry which is preliminary data.</text>
</comment>
<organism evidence="6 7">
    <name type="scientific">Acetobacterium tundrae</name>
    <dbReference type="NCBI Taxonomy" id="132932"/>
    <lineage>
        <taxon>Bacteria</taxon>
        <taxon>Bacillati</taxon>
        <taxon>Bacillota</taxon>
        <taxon>Clostridia</taxon>
        <taxon>Eubacteriales</taxon>
        <taxon>Eubacteriaceae</taxon>
        <taxon>Acetobacterium</taxon>
    </lineage>
</organism>
<dbReference type="PROSITE" id="PS51379">
    <property type="entry name" value="4FE4S_FER_2"/>
    <property type="match status" value="1"/>
</dbReference>
<evidence type="ECO:0000259" key="4">
    <source>
        <dbReference type="PROSITE" id="PS50902"/>
    </source>
</evidence>
<dbReference type="InterPro" id="IPR008254">
    <property type="entry name" value="Flavodoxin/NO_synth"/>
</dbReference>
<dbReference type="RefSeq" id="WP_186843880.1">
    <property type="nucleotide sequence ID" value="NZ_WJBB01000038.1"/>
</dbReference>
<sequence>MIKNAVFYFSGTGNSLSIAKDIAKEMENCEIISMGSSKNYDLQAGYETIGFVYPTYYRGEPQKVREFISNLNLKNNQNTYYYAITTCGKYDGNALVHIKHLLKRKDIDLTYGKKIVMFSNYVVAYDMRETIEEETKQSQKDLIQIIQSIKNREINKLSITEPLQEIAYRVLIKFAHNMDKHYNVSDDCIGCGICKKVCPVGNV</sequence>
<feature type="domain" description="Flavodoxin-like" evidence="4">
    <location>
        <begin position="4"/>
        <end position="143"/>
    </location>
</feature>
<dbReference type="Pfam" id="PF00037">
    <property type="entry name" value="Fer4"/>
    <property type="match status" value="1"/>
</dbReference>
<dbReference type="EMBL" id="WJBB01000038">
    <property type="protein sequence ID" value="MBC3798588.1"/>
    <property type="molecule type" value="Genomic_DNA"/>
</dbReference>
<dbReference type="InterPro" id="IPR047964">
    <property type="entry name" value="EFR1-like"/>
</dbReference>
<dbReference type="InterPro" id="IPR026816">
    <property type="entry name" value="Flavodoxin_dom"/>
</dbReference>
<name>A0ABR6WQ22_9FIRM</name>
<dbReference type="InterPro" id="IPR029039">
    <property type="entry name" value="Flavoprotein-like_sf"/>
</dbReference>
<evidence type="ECO:0000313" key="6">
    <source>
        <dbReference type="EMBL" id="MBC3798588.1"/>
    </source>
</evidence>
<evidence type="ECO:0000259" key="5">
    <source>
        <dbReference type="PROSITE" id="PS51379"/>
    </source>
</evidence>
<evidence type="ECO:0000256" key="2">
    <source>
        <dbReference type="ARBA" id="ARBA00023004"/>
    </source>
</evidence>
<dbReference type="InterPro" id="IPR017896">
    <property type="entry name" value="4Fe4S_Fe-S-bd"/>
</dbReference>
<feature type="non-terminal residue" evidence="6">
    <location>
        <position position="203"/>
    </location>
</feature>
<dbReference type="SUPFAM" id="SSF52218">
    <property type="entry name" value="Flavoproteins"/>
    <property type="match status" value="1"/>
</dbReference>
<feature type="domain" description="4Fe-4S ferredoxin-type" evidence="5">
    <location>
        <begin position="178"/>
        <end position="203"/>
    </location>
</feature>
<keyword evidence="2" id="KW-0408">Iron</keyword>
<gene>
    <name evidence="6" type="ORF">GH807_16320</name>
</gene>
<evidence type="ECO:0000256" key="3">
    <source>
        <dbReference type="ARBA" id="ARBA00023014"/>
    </source>
</evidence>
<dbReference type="Gene3D" id="3.30.70.20">
    <property type="match status" value="1"/>
</dbReference>
<reference evidence="6 7" key="1">
    <citation type="journal article" date="2020" name="mSystems">
        <title>Defining Genomic and Predicted Metabolic Features of the Acetobacterium Genus.</title>
        <authorList>
            <person name="Ross D.E."/>
            <person name="Marshall C.W."/>
            <person name="Gulliver D."/>
            <person name="May H.D."/>
            <person name="Norman R.S."/>
        </authorList>
    </citation>
    <scope>NUCLEOTIDE SEQUENCE [LARGE SCALE GENOMIC DNA]</scope>
    <source>
        <strain evidence="6 7">DSM 9173</strain>
    </source>
</reference>
<protein>
    <submittedName>
        <fullName evidence="6">4Fe-4S ferredoxin</fullName>
    </submittedName>
</protein>